<organism evidence="1">
    <name type="scientific">Vecturithrix granuli</name>
    <dbReference type="NCBI Taxonomy" id="1499967"/>
    <lineage>
        <taxon>Bacteria</taxon>
        <taxon>Candidatus Moduliflexota</taxon>
        <taxon>Candidatus Vecturitrichia</taxon>
        <taxon>Candidatus Vecturitrichales</taxon>
        <taxon>Candidatus Vecturitrichaceae</taxon>
        <taxon>Candidatus Vecturithrix</taxon>
    </lineage>
</organism>
<reference evidence="1" key="1">
    <citation type="journal article" date="2015" name="PeerJ">
        <title>First genomic representation of candidate bacterial phylum KSB3 points to enhanced environmental sensing as a trigger of wastewater bulking.</title>
        <authorList>
            <person name="Sekiguchi Y."/>
            <person name="Ohashi A."/>
            <person name="Parks D.H."/>
            <person name="Yamauchi T."/>
            <person name="Tyson G.W."/>
            <person name="Hugenholtz P."/>
        </authorList>
    </citation>
    <scope>NUCLEOTIDE SEQUENCE [LARGE SCALE GENOMIC DNA]</scope>
</reference>
<protein>
    <submittedName>
        <fullName evidence="1">Uncharacterized protein</fullName>
    </submittedName>
</protein>
<evidence type="ECO:0000313" key="1">
    <source>
        <dbReference type="EMBL" id="GAK59168.1"/>
    </source>
</evidence>
<sequence>MNFSVLMPMSIYKTCEVREKSGLARVQTLFTPDFQNSSYVQGNR</sequence>
<dbReference type="AlphaFoldDB" id="A0A081C3L3"/>
<name>A0A081C3L3_VECG1</name>
<evidence type="ECO:0000313" key="2">
    <source>
        <dbReference type="Proteomes" id="UP000030661"/>
    </source>
</evidence>
<dbReference type="EMBL" id="DF820469">
    <property type="protein sequence ID" value="GAK59168.1"/>
    <property type="molecule type" value="Genomic_DNA"/>
</dbReference>
<gene>
    <name evidence="1" type="ORF">U27_06144</name>
</gene>
<dbReference type="Proteomes" id="UP000030661">
    <property type="component" value="Unassembled WGS sequence"/>
</dbReference>
<accession>A0A081C3L3</accession>
<dbReference type="HOGENOM" id="CLU_3212844_0_0_0"/>
<proteinExistence type="predicted"/>
<keyword evidence="2" id="KW-1185">Reference proteome</keyword>